<sequence>MWIFWKNFSPNFQNAMGQAESVPQPDVNSKSVQDFNALSKHGLGVHMFSFTPPSRDETVYIGSEVTDENDVLDVKYTVWKKEYMVADTSEAGAFVRPKSNLKVIWKPVYRFSSGRMAMVAVKSLLNQGYKMQVCEPEE</sequence>
<protein>
    <submittedName>
        <fullName evidence="1">Uncharacterized protein</fullName>
    </submittedName>
</protein>
<dbReference type="EMBL" id="MN739201">
    <property type="protein sequence ID" value="QHS93219.1"/>
    <property type="molecule type" value="Genomic_DNA"/>
</dbReference>
<accession>A0A6C0BNN3</accession>
<evidence type="ECO:0000313" key="1">
    <source>
        <dbReference type="EMBL" id="QHS93219.1"/>
    </source>
</evidence>
<proteinExistence type="predicted"/>
<name>A0A6C0BNN3_9ZZZZ</name>
<reference evidence="1" key="1">
    <citation type="journal article" date="2020" name="Nature">
        <title>Giant virus diversity and host interactions through global metagenomics.</title>
        <authorList>
            <person name="Schulz F."/>
            <person name="Roux S."/>
            <person name="Paez-Espino D."/>
            <person name="Jungbluth S."/>
            <person name="Walsh D.A."/>
            <person name="Denef V.J."/>
            <person name="McMahon K.D."/>
            <person name="Konstantinidis K.T."/>
            <person name="Eloe-Fadrosh E.A."/>
            <person name="Kyrpides N.C."/>
            <person name="Woyke T."/>
        </authorList>
    </citation>
    <scope>NUCLEOTIDE SEQUENCE</scope>
    <source>
        <strain evidence="1">GVMAG-M-3300017989-17</strain>
    </source>
</reference>
<organism evidence="1">
    <name type="scientific">viral metagenome</name>
    <dbReference type="NCBI Taxonomy" id="1070528"/>
    <lineage>
        <taxon>unclassified sequences</taxon>
        <taxon>metagenomes</taxon>
        <taxon>organismal metagenomes</taxon>
    </lineage>
</organism>
<dbReference type="AlphaFoldDB" id="A0A6C0BNN3"/>